<dbReference type="RefSeq" id="WP_105983397.1">
    <property type="nucleotide sequence ID" value="NZ_MQUC01000003.1"/>
</dbReference>
<gene>
    <name evidence="2" type="ORF">BST86_11610</name>
</gene>
<dbReference type="OrthoDB" id="9801052at2"/>
<dbReference type="InterPro" id="IPR050570">
    <property type="entry name" value="Cell_wall_metabolism_enzyme"/>
</dbReference>
<dbReference type="AlphaFoldDB" id="A0A2S9WW71"/>
<keyword evidence="3" id="KW-1185">Reference proteome</keyword>
<organism evidence="2 3">
    <name type="scientific">Nonlabens agnitus</name>
    <dbReference type="NCBI Taxonomy" id="870484"/>
    <lineage>
        <taxon>Bacteria</taxon>
        <taxon>Pseudomonadati</taxon>
        <taxon>Bacteroidota</taxon>
        <taxon>Flavobacteriia</taxon>
        <taxon>Flavobacteriales</taxon>
        <taxon>Flavobacteriaceae</taxon>
        <taxon>Nonlabens</taxon>
    </lineage>
</organism>
<sequence>MAFKNLLDPRYASQDYFPMDLSVHNPYWDKNDVSDIAVMEKYLEDHRHQTGRFVAHGGYKEQRALYRKSARFQDGAVRDVHMGIDLWAPAGTSVHAIMDGKIHSFADNDDAGNYGPTLILEHDYNDGKLYSLYGHLSKSDMQAWKIGVRFRESEQIATLGTPQENGGYSPHLHFQLMTTMQEYRGDFPGVLAEGDLKAFEKIILDPNPFIFG</sequence>
<name>A0A2S9WW71_9FLAO</name>
<dbReference type="Gene3D" id="2.70.70.10">
    <property type="entry name" value="Glucose Permease (Domain IIA)"/>
    <property type="match status" value="1"/>
</dbReference>
<dbReference type="Pfam" id="PF01551">
    <property type="entry name" value="Peptidase_M23"/>
    <property type="match status" value="1"/>
</dbReference>
<dbReference type="GO" id="GO:0004222">
    <property type="term" value="F:metalloendopeptidase activity"/>
    <property type="evidence" value="ECO:0007669"/>
    <property type="project" value="TreeGrafter"/>
</dbReference>
<dbReference type="SUPFAM" id="SSF51261">
    <property type="entry name" value="Duplicated hybrid motif"/>
    <property type="match status" value="1"/>
</dbReference>
<evidence type="ECO:0000313" key="2">
    <source>
        <dbReference type="EMBL" id="PRP67691.1"/>
    </source>
</evidence>
<dbReference type="PANTHER" id="PTHR21666:SF270">
    <property type="entry name" value="MUREIN HYDROLASE ACTIVATOR ENVC"/>
    <property type="match status" value="1"/>
</dbReference>
<comment type="caution">
    <text evidence="2">The sequence shown here is derived from an EMBL/GenBank/DDBJ whole genome shotgun (WGS) entry which is preliminary data.</text>
</comment>
<proteinExistence type="predicted"/>
<accession>A0A2S9WW71</accession>
<dbReference type="Proteomes" id="UP000239532">
    <property type="component" value="Unassembled WGS sequence"/>
</dbReference>
<dbReference type="EMBL" id="MQUC01000003">
    <property type="protein sequence ID" value="PRP67691.1"/>
    <property type="molecule type" value="Genomic_DNA"/>
</dbReference>
<dbReference type="PANTHER" id="PTHR21666">
    <property type="entry name" value="PEPTIDASE-RELATED"/>
    <property type="match status" value="1"/>
</dbReference>
<evidence type="ECO:0000259" key="1">
    <source>
        <dbReference type="Pfam" id="PF01551"/>
    </source>
</evidence>
<dbReference type="InterPro" id="IPR011055">
    <property type="entry name" value="Dup_hybrid_motif"/>
</dbReference>
<dbReference type="InterPro" id="IPR016047">
    <property type="entry name" value="M23ase_b-sheet_dom"/>
</dbReference>
<reference evidence="2 3" key="1">
    <citation type="submission" date="2016-11" db="EMBL/GenBank/DDBJ databases">
        <title>Trade-off between light-utilization and light-protection in marine flavobacteria.</title>
        <authorList>
            <person name="Kumagai Y."/>
        </authorList>
    </citation>
    <scope>NUCLEOTIDE SEQUENCE [LARGE SCALE GENOMIC DNA]</scope>
    <source>
        <strain evidence="2 3">JCM 17109</strain>
    </source>
</reference>
<evidence type="ECO:0000313" key="3">
    <source>
        <dbReference type="Proteomes" id="UP000239532"/>
    </source>
</evidence>
<dbReference type="CDD" id="cd12797">
    <property type="entry name" value="M23_peptidase"/>
    <property type="match status" value="1"/>
</dbReference>
<protein>
    <submittedName>
        <fullName evidence="2">Peptidase M23</fullName>
    </submittedName>
</protein>
<feature type="domain" description="M23ase beta-sheet core" evidence="1">
    <location>
        <begin position="80"/>
        <end position="179"/>
    </location>
</feature>